<gene>
    <name evidence="1" type="ORF">N7493_005914</name>
</gene>
<keyword evidence="2" id="KW-1185">Reference proteome</keyword>
<name>A0AAD6HLA9_9EURO</name>
<protein>
    <submittedName>
        <fullName evidence="1">Uncharacterized protein</fullName>
    </submittedName>
</protein>
<evidence type="ECO:0000313" key="2">
    <source>
        <dbReference type="Proteomes" id="UP001215712"/>
    </source>
</evidence>
<reference evidence="1" key="1">
    <citation type="journal article" date="2023" name="IMA Fungus">
        <title>Comparative genomic study of the Penicillium genus elucidates a diverse pangenome and 15 lateral gene transfer events.</title>
        <authorList>
            <person name="Petersen C."/>
            <person name="Sorensen T."/>
            <person name="Nielsen M.R."/>
            <person name="Sondergaard T.E."/>
            <person name="Sorensen J.L."/>
            <person name="Fitzpatrick D.A."/>
            <person name="Frisvad J.C."/>
            <person name="Nielsen K.L."/>
        </authorList>
    </citation>
    <scope>NUCLEOTIDE SEQUENCE</scope>
    <source>
        <strain evidence="1">IBT 17514</strain>
    </source>
</reference>
<sequence length="78" mass="9390">MRWILDDKGNHIKRPFLFEWTQMYHSDNGATDENLEDSEDIKHLKKQIERHLRILDMTLESLIELKSKLDSARLQLLQ</sequence>
<dbReference type="Proteomes" id="UP001215712">
    <property type="component" value="Unassembled WGS sequence"/>
</dbReference>
<evidence type="ECO:0000313" key="1">
    <source>
        <dbReference type="EMBL" id="KAJ5726887.1"/>
    </source>
</evidence>
<dbReference type="AlphaFoldDB" id="A0AAD6HLA9"/>
<accession>A0AAD6HLA9</accession>
<comment type="caution">
    <text evidence="1">The sequence shown here is derived from an EMBL/GenBank/DDBJ whole genome shotgun (WGS) entry which is preliminary data.</text>
</comment>
<dbReference type="EMBL" id="JAQJAN010000007">
    <property type="protein sequence ID" value="KAJ5726887.1"/>
    <property type="molecule type" value="Genomic_DNA"/>
</dbReference>
<reference evidence="1" key="2">
    <citation type="submission" date="2023-01" db="EMBL/GenBank/DDBJ databases">
        <authorList>
            <person name="Petersen C."/>
        </authorList>
    </citation>
    <scope>NUCLEOTIDE SEQUENCE</scope>
    <source>
        <strain evidence="1">IBT 17514</strain>
    </source>
</reference>
<organism evidence="1 2">
    <name type="scientific">Penicillium malachiteum</name>
    <dbReference type="NCBI Taxonomy" id="1324776"/>
    <lineage>
        <taxon>Eukaryota</taxon>
        <taxon>Fungi</taxon>
        <taxon>Dikarya</taxon>
        <taxon>Ascomycota</taxon>
        <taxon>Pezizomycotina</taxon>
        <taxon>Eurotiomycetes</taxon>
        <taxon>Eurotiomycetidae</taxon>
        <taxon>Eurotiales</taxon>
        <taxon>Aspergillaceae</taxon>
        <taxon>Penicillium</taxon>
    </lineage>
</organism>
<proteinExistence type="predicted"/>